<dbReference type="InterPro" id="IPR029058">
    <property type="entry name" value="AB_hydrolase_fold"/>
</dbReference>
<evidence type="ECO:0000313" key="2">
    <source>
        <dbReference type="Proteomes" id="UP000543598"/>
    </source>
</evidence>
<reference evidence="1 2" key="1">
    <citation type="submission" date="2020-05" db="EMBL/GenBank/DDBJ databases">
        <title>MicrobeNet Type strains.</title>
        <authorList>
            <person name="Nicholson A.C."/>
        </authorList>
    </citation>
    <scope>NUCLEOTIDE SEQUENCE [LARGE SCALE GENOMIC DNA]</scope>
    <source>
        <strain evidence="1 2">JCM 14282</strain>
    </source>
</reference>
<organism evidence="1 2">
    <name type="scientific">Microbacterium ulmi</name>
    <dbReference type="NCBI Taxonomy" id="179095"/>
    <lineage>
        <taxon>Bacteria</taxon>
        <taxon>Bacillati</taxon>
        <taxon>Actinomycetota</taxon>
        <taxon>Actinomycetes</taxon>
        <taxon>Micrococcales</taxon>
        <taxon>Microbacteriaceae</taxon>
        <taxon>Microbacterium</taxon>
    </lineage>
</organism>
<sequence length="210" mass="21811">MTMTRIEYASLGSPDADGTVVVLREGALATTDPDVTVTRTRDVRLVAVRVDDAEVAEPGAYGGETPAAVTVKALVELMDDVAAEGRFGLVGVGGAGEVAVHLAAVLADRVDRLALVAVPEPEGPLDREEEQRTLAGVSAQTLILVGEHDPDAAAAAAEWHRARLPSARVEIVPPPSEGADARLALGVVWERVLAHTAPGTQARPGRGHSM</sequence>
<keyword evidence="2" id="KW-1185">Reference proteome</keyword>
<accession>A0A7Y2M294</accession>
<dbReference type="RefSeq" id="WP_167034552.1">
    <property type="nucleotide sequence ID" value="NZ_BAAANA010000002.1"/>
</dbReference>
<dbReference type="SUPFAM" id="SSF53474">
    <property type="entry name" value="alpha/beta-Hydrolases"/>
    <property type="match status" value="1"/>
</dbReference>
<dbReference type="AlphaFoldDB" id="A0A7Y2M294"/>
<gene>
    <name evidence="1" type="ORF">HLA99_13495</name>
</gene>
<proteinExistence type="predicted"/>
<comment type="caution">
    <text evidence="1">The sequence shown here is derived from an EMBL/GenBank/DDBJ whole genome shotgun (WGS) entry which is preliminary data.</text>
</comment>
<evidence type="ECO:0000313" key="1">
    <source>
        <dbReference type="EMBL" id="NNH04862.1"/>
    </source>
</evidence>
<protein>
    <recommendedName>
        <fullName evidence="3">Alpha/beta hydrolase family protein</fullName>
    </recommendedName>
</protein>
<dbReference type="EMBL" id="JABEMB010000025">
    <property type="protein sequence ID" value="NNH04862.1"/>
    <property type="molecule type" value="Genomic_DNA"/>
</dbReference>
<evidence type="ECO:0008006" key="3">
    <source>
        <dbReference type="Google" id="ProtNLM"/>
    </source>
</evidence>
<dbReference type="Proteomes" id="UP000543598">
    <property type="component" value="Unassembled WGS sequence"/>
</dbReference>
<dbReference type="Gene3D" id="3.40.50.1820">
    <property type="entry name" value="alpha/beta hydrolase"/>
    <property type="match status" value="1"/>
</dbReference>
<name>A0A7Y2M294_9MICO</name>